<evidence type="ECO:0000256" key="6">
    <source>
        <dbReference type="ARBA" id="ARBA00022840"/>
    </source>
</evidence>
<dbReference type="NCBIfam" id="TIGR01727">
    <property type="entry name" value="oligo_HPY"/>
    <property type="match status" value="1"/>
</dbReference>
<comment type="similarity">
    <text evidence="1">Belongs to the ABC transporter superfamily.</text>
</comment>
<dbReference type="SMART" id="SM00382">
    <property type="entry name" value="AAA"/>
    <property type="match status" value="1"/>
</dbReference>
<dbReference type="Pfam" id="PF08352">
    <property type="entry name" value="oligo_HPY"/>
    <property type="match status" value="1"/>
</dbReference>
<dbReference type="PANTHER" id="PTHR43776:SF7">
    <property type="entry name" value="D,D-DIPEPTIDE TRANSPORT ATP-BINDING PROTEIN DDPF-RELATED"/>
    <property type="match status" value="1"/>
</dbReference>
<evidence type="ECO:0000256" key="2">
    <source>
        <dbReference type="ARBA" id="ARBA00022448"/>
    </source>
</evidence>
<dbReference type="GO" id="GO:0055085">
    <property type="term" value="P:transmembrane transport"/>
    <property type="evidence" value="ECO:0007669"/>
    <property type="project" value="UniProtKB-ARBA"/>
</dbReference>
<dbReference type="GO" id="GO:0005524">
    <property type="term" value="F:ATP binding"/>
    <property type="evidence" value="ECO:0007669"/>
    <property type="project" value="UniProtKB-KW"/>
</dbReference>
<dbReference type="InterPro" id="IPR013563">
    <property type="entry name" value="Oligopep_ABC_C"/>
</dbReference>
<dbReference type="GO" id="GO:0005975">
    <property type="term" value="P:carbohydrate metabolic process"/>
    <property type="evidence" value="ECO:0007669"/>
    <property type="project" value="InterPro"/>
</dbReference>
<evidence type="ECO:0000256" key="3">
    <source>
        <dbReference type="ARBA" id="ARBA00022679"/>
    </source>
</evidence>
<proteinExistence type="inferred from homology"/>
<reference evidence="8" key="1">
    <citation type="journal article" date="2024" name="Gigascience">
        <title>Chromosome-level genome of the poultry shaft louse Menopon gallinae provides insight into the host-switching and adaptive evolution of parasitic lice.</title>
        <authorList>
            <person name="Xu Y."/>
            <person name="Ma L."/>
            <person name="Liu S."/>
            <person name="Liang Y."/>
            <person name="Liu Q."/>
            <person name="He Z."/>
            <person name="Tian L."/>
            <person name="Duan Y."/>
            <person name="Cai W."/>
            <person name="Li H."/>
            <person name="Song F."/>
        </authorList>
    </citation>
    <scope>NUCLEOTIDE SEQUENCE</scope>
    <source>
        <strain evidence="8">Cailab_2023a</strain>
    </source>
</reference>
<dbReference type="GO" id="GO:0008974">
    <property type="term" value="F:phosphoribulokinase activity"/>
    <property type="evidence" value="ECO:0007669"/>
    <property type="project" value="InterPro"/>
</dbReference>
<keyword evidence="5" id="KW-0418">Kinase</keyword>
<evidence type="ECO:0000259" key="7">
    <source>
        <dbReference type="PROSITE" id="PS50893"/>
    </source>
</evidence>
<dbReference type="PROSITE" id="PS50893">
    <property type="entry name" value="ABC_TRANSPORTER_2"/>
    <property type="match status" value="1"/>
</dbReference>
<protein>
    <recommendedName>
        <fullName evidence="7">ABC transporter domain-containing protein</fullName>
    </recommendedName>
</protein>
<dbReference type="AlphaFoldDB" id="A0AAW2H6T8"/>
<dbReference type="Gene3D" id="3.40.50.300">
    <property type="entry name" value="P-loop containing nucleotide triphosphate hydrolases"/>
    <property type="match status" value="1"/>
</dbReference>
<feature type="domain" description="ABC transporter" evidence="7">
    <location>
        <begin position="11"/>
        <end position="257"/>
    </location>
</feature>
<keyword evidence="2" id="KW-0813">Transport</keyword>
<dbReference type="PROSITE" id="PS00211">
    <property type="entry name" value="ABC_TRANSPORTER_1"/>
    <property type="match status" value="1"/>
</dbReference>
<keyword evidence="3" id="KW-0808">Transferase</keyword>
<dbReference type="InterPro" id="IPR027417">
    <property type="entry name" value="P-loop_NTPase"/>
</dbReference>
<dbReference type="GO" id="GO:0016887">
    <property type="term" value="F:ATP hydrolysis activity"/>
    <property type="evidence" value="ECO:0007669"/>
    <property type="project" value="InterPro"/>
</dbReference>
<dbReference type="SUPFAM" id="SSF52540">
    <property type="entry name" value="P-loop containing nucleoside triphosphate hydrolases"/>
    <property type="match status" value="1"/>
</dbReference>
<accession>A0AAW2H6T8</accession>
<dbReference type="Pfam" id="PF00005">
    <property type="entry name" value="ABC_tran"/>
    <property type="match status" value="1"/>
</dbReference>
<keyword evidence="4" id="KW-0547">Nucleotide-binding</keyword>
<evidence type="ECO:0000256" key="1">
    <source>
        <dbReference type="ARBA" id="ARBA00005417"/>
    </source>
</evidence>
<keyword evidence="6" id="KW-0067">ATP-binding</keyword>
<comment type="caution">
    <text evidence="8">The sequence shown here is derived from an EMBL/GenBank/DDBJ whole genome shotgun (WGS) entry which is preliminary data.</text>
</comment>
<evidence type="ECO:0000313" key="8">
    <source>
        <dbReference type="EMBL" id="KAL0264046.1"/>
    </source>
</evidence>
<dbReference type="CDD" id="cd03257">
    <property type="entry name" value="ABC_NikE_OppD_transporters"/>
    <property type="match status" value="1"/>
</dbReference>
<dbReference type="InterPro" id="IPR003439">
    <property type="entry name" value="ABC_transporter-like_ATP-bd"/>
</dbReference>
<dbReference type="InterPro" id="IPR003593">
    <property type="entry name" value="AAA+_ATPase"/>
</dbReference>
<dbReference type="InterPro" id="IPR017871">
    <property type="entry name" value="ABC_transporter-like_CS"/>
</dbReference>
<organism evidence="8">
    <name type="scientific">Menopon gallinae</name>
    <name type="common">poultry shaft louse</name>
    <dbReference type="NCBI Taxonomy" id="328185"/>
    <lineage>
        <taxon>Eukaryota</taxon>
        <taxon>Metazoa</taxon>
        <taxon>Ecdysozoa</taxon>
        <taxon>Arthropoda</taxon>
        <taxon>Hexapoda</taxon>
        <taxon>Insecta</taxon>
        <taxon>Pterygota</taxon>
        <taxon>Neoptera</taxon>
        <taxon>Paraneoptera</taxon>
        <taxon>Psocodea</taxon>
        <taxon>Troctomorpha</taxon>
        <taxon>Phthiraptera</taxon>
        <taxon>Amblycera</taxon>
        <taxon>Menoponidae</taxon>
        <taxon>Menopon</taxon>
    </lineage>
</organism>
<sequence>MNGEEINAPILEVKNLKQHFKIGNNFLWHKGEQTVRAVDDISFSIAKNKTLGLVGESGCGKSTTLRSIMQLYRPTQGKVLLEGKELTSLSQKELNLVRKDMQMVFQDPYASLNPRMTVDSILREPLSIVAKNENKRLNSYEKISFTPSMKERYPHEFSGGQRQRIGIARALMTNPKVILADEPVSALDVSIQAQILNLLKDLQKEFGLTYLFIAHDLAVVKYMSDEVVVMYLGTIAEQAPSNTLYLEPKHPYTQALLSAVPIPDPAIEKERQRIVLNGDLPSPMQKQKGCFFYDRCFKRMAKCAQQRPANKEVSPGHRVACFLYHDEVYQETNSKD</sequence>
<evidence type="ECO:0000256" key="5">
    <source>
        <dbReference type="ARBA" id="ARBA00022777"/>
    </source>
</evidence>
<dbReference type="InterPro" id="IPR006082">
    <property type="entry name" value="PRK"/>
</dbReference>
<dbReference type="PANTHER" id="PTHR43776">
    <property type="entry name" value="TRANSPORT ATP-BINDING PROTEIN"/>
    <property type="match status" value="1"/>
</dbReference>
<dbReference type="EMBL" id="JARGDH010000029">
    <property type="protein sequence ID" value="KAL0264046.1"/>
    <property type="molecule type" value="Genomic_DNA"/>
</dbReference>
<dbReference type="FunFam" id="3.40.50.300:FF:000016">
    <property type="entry name" value="Oligopeptide ABC transporter ATP-binding component"/>
    <property type="match status" value="1"/>
</dbReference>
<dbReference type="GO" id="GO:0015833">
    <property type="term" value="P:peptide transport"/>
    <property type="evidence" value="ECO:0007669"/>
    <property type="project" value="InterPro"/>
</dbReference>
<evidence type="ECO:0000256" key="4">
    <source>
        <dbReference type="ARBA" id="ARBA00022741"/>
    </source>
</evidence>
<dbReference type="InterPro" id="IPR050319">
    <property type="entry name" value="ABC_transp_ATP-bind"/>
</dbReference>
<gene>
    <name evidence="8" type="ORF">PYX00_010911</name>
</gene>
<name>A0AAW2H6T8_9NEOP</name>
<dbReference type="PRINTS" id="PR00478">
    <property type="entry name" value="PHRIBLKINASE"/>
</dbReference>